<proteinExistence type="predicted"/>
<reference evidence="1 2" key="1">
    <citation type="submission" date="2017-09" db="EMBL/GenBank/DDBJ databases">
        <title>Depth-based differentiation of microbial function through sediment-hosted aquifers and enrichment of novel symbionts in the deep terrestrial subsurface.</title>
        <authorList>
            <person name="Probst A.J."/>
            <person name="Ladd B."/>
            <person name="Jarett J.K."/>
            <person name="Geller-Mcgrath D.E."/>
            <person name="Sieber C.M."/>
            <person name="Emerson J.B."/>
            <person name="Anantharaman K."/>
            <person name="Thomas B.C."/>
            <person name="Malmstrom R."/>
            <person name="Stieglmeier M."/>
            <person name="Klingl A."/>
            <person name="Woyke T."/>
            <person name="Ryan C.M."/>
            <person name="Banfield J.F."/>
        </authorList>
    </citation>
    <scope>NUCLEOTIDE SEQUENCE [LARGE SCALE GENOMIC DNA]</scope>
    <source>
        <strain evidence="1">CG_4_10_14_0_8_um_filter_42_10</strain>
    </source>
</reference>
<dbReference type="EMBL" id="PFMD01000010">
    <property type="protein sequence ID" value="PIY97154.1"/>
    <property type="molecule type" value="Genomic_DNA"/>
</dbReference>
<organism evidence="1 2">
    <name type="scientific">Candidatus Kerfeldbacteria bacterium CG_4_10_14_0_8_um_filter_42_10</name>
    <dbReference type="NCBI Taxonomy" id="2014248"/>
    <lineage>
        <taxon>Bacteria</taxon>
        <taxon>Candidatus Kerfeldiibacteriota</taxon>
    </lineage>
</organism>
<dbReference type="Proteomes" id="UP000230779">
    <property type="component" value="Unassembled WGS sequence"/>
</dbReference>
<name>A0A2M7RKB9_9BACT</name>
<evidence type="ECO:0008006" key="3">
    <source>
        <dbReference type="Google" id="ProtNLM"/>
    </source>
</evidence>
<comment type="caution">
    <text evidence="1">The sequence shown here is derived from an EMBL/GenBank/DDBJ whole genome shotgun (WGS) entry which is preliminary data.</text>
</comment>
<sequence length="254" mass="29654">MGQCTLCNIQTKFVDAHIIPKWAYRYLYPEDKEAKKKSLIFVSKEQPVKRPIGIYDSNILCAECDKILGKLDEYGKVVLLDKKFIKYKNTDYIYFLETVDVNKLKLFLLSILWRSSISKRKEFNRINIGPYEEKIRNILILQKENKTKQIIDYDFIITKFEDGDFPNINQKNIQIPRCEKIDSVNMGVIYFPRGIKVYVKVDQRPFPSNLQKVTAGSIKEGALVISMGRFQESNDFVSLLRTINNNKNHGYSTK</sequence>
<evidence type="ECO:0000313" key="1">
    <source>
        <dbReference type="EMBL" id="PIY97154.1"/>
    </source>
</evidence>
<protein>
    <recommendedName>
        <fullName evidence="3">HNH endonuclease 5 domain-containing protein</fullName>
    </recommendedName>
</protein>
<dbReference type="AlphaFoldDB" id="A0A2M7RKB9"/>
<accession>A0A2M7RKB9</accession>
<gene>
    <name evidence="1" type="ORF">COY66_00920</name>
</gene>
<evidence type="ECO:0000313" key="2">
    <source>
        <dbReference type="Proteomes" id="UP000230779"/>
    </source>
</evidence>